<evidence type="ECO:0000256" key="1">
    <source>
        <dbReference type="SAM" id="SignalP"/>
    </source>
</evidence>
<organism evidence="2 3">
    <name type="scientific">Symbiodinium microadriaticum</name>
    <name type="common">Dinoflagellate</name>
    <name type="synonym">Zooxanthella microadriatica</name>
    <dbReference type="NCBI Taxonomy" id="2951"/>
    <lineage>
        <taxon>Eukaryota</taxon>
        <taxon>Sar</taxon>
        <taxon>Alveolata</taxon>
        <taxon>Dinophyceae</taxon>
        <taxon>Suessiales</taxon>
        <taxon>Symbiodiniaceae</taxon>
        <taxon>Symbiodinium</taxon>
    </lineage>
</organism>
<reference evidence="2 3" key="1">
    <citation type="submission" date="2016-02" db="EMBL/GenBank/DDBJ databases">
        <title>Genome analysis of coral dinoflagellate symbionts highlights evolutionary adaptations to a symbiotic lifestyle.</title>
        <authorList>
            <person name="Aranda M."/>
            <person name="Li Y."/>
            <person name="Liew Y.J."/>
            <person name="Baumgarten S."/>
            <person name="Simakov O."/>
            <person name="Wilson M."/>
            <person name="Piel J."/>
            <person name="Ashoor H."/>
            <person name="Bougouffa S."/>
            <person name="Bajic V.B."/>
            <person name="Ryu T."/>
            <person name="Ravasi T."/>
            <person name="Bayer T."/>
            <person name="Micklem G."/>
            <person name="Kim H."/>
            <person name="Bhak J."/>
            <person name="Lajeunesse T.C."/>
            <person name="Voolstra C.R."/>
        </authorList>
    </citation>
    <scope>NUCLEOTIDE SEQUENCE [LARGE SCALE GENOMIC DNA]</scope>
    <source>
        <strain evidence="2 3">CCMP2467</strain>
    </source>
</reference>
<dbReference type="InterPro" id="IPR012340">
    <property type="entry name" value="NA-bd_OB-fold"/>
</dbReference>
<protein>
    <submittedName>
        <fullName evidence="2">Uncharacterized protein</fullName>
    </submittedName>
</protein>
<feature type="signal peptide" evidence="1">
    <location>
        <begin position="1"/>
        <end position="18"/>
    </location>
</feature>
<dbReference type="AlphaFoldDB" id="A0A1Q9CFY7"/>
<keyword evidence="1" id="KW-0732">Signal</keyword>
<proteinExistence type="predicted"/>
<accession>A0A1Q9CFY7</accession>
<dbReference type="Gene3D" id="2.40.50.140">
    <property type="entry name" value="Nucleic acid-binding proteins"/>
    <property type="match status" value="1"/>
</dbReference>
<gene>
    <name evidence="2" type="ORF">AK812_SmicGene37621</name>
</gene>
<sequence>MVSKKVTMKFIKLRSCFALLLLEETYSLYGRDVFVHRMQIQVGQHVYFDVELNNKGHPQARNIVAVNPHVRHLRWADANDGDGEFLAVAGLSYGNYGGCGFNGGYTYDGGGGSSGGGNNNRLLVAGLIAKLLQEAVQHAQSGALSCRSSFELQVPPLPFPPTGSSKEAGKS</sequence>
<name>A0A1Q9CFY7_SYMMI</name>
<dbReference type="OrthoDB" id="10515471at2759"/>
<feature type="chain" id="PRO_5013067915" evidence="1">
    <location>
        <begin position="19"/>
        <end position="171"/>
    </location>
</feature>
<keyword evidence="3" id="KW-1185">Reference proteome</keyword>
<dbReference type="EMBL" id="LSRX01001249">
    <property type="protein sequence ID" value="OLP81796.1"/>
    <property type="molecule type" value="Genomic_DNA"/>
</dbReference>
<evidence type="ECO:0000313" key="3">
    <source>
        <dbReference type="Proteomes" id="UP000186817"/>
    </source>
</evidence>
<evidence type="ECO:0000313" key="2">
    <source>
        <dbReference type="EMBL" id="OLP81796.1"/>
    </source>
</evidence>
<dbReference type="Proteomes" id="UP000186817">
    <property type="component" value="Unassembled WGS sequence"/>
</dbReference>
<comment type="caution">
    <text evidence="2">The sequence shown here is derived from an EMBL/GenBank/DDBJ whole genome shotgun (WGS) entry which is preliminary data.</text>
</comment>